<dbReference type="Pfam" id="PF05860">
    <property type="entry name" value="TPS"/>
    <property type="match status" value="1"/>
</dbReference>
<gene>
    <name evidence="2" type="ORF">BW685_20930</name>
</gene>
<accession>A0A1R1J864</accession>
<dbReference type="EMBL" id="MTJZ01000027">
    <property type="protein sequence ID" value="OMG71512.1"/>
    <property type="molecule type" value="Genomic_DNA"/>
</dbReference>
<reference evidence="2 3" key="1">
    <citation type="submission" date="2017-01" db="EMBL/GenBank/DDBJ databases">
        <title>Phylogeographic, genomic and meropenem susceptibility analysis of Burkholderia ubonensis.</title>
        <authorList>
            <person name="Price E.P."/>
            <person name="Sarovich D.S."/>
            <person name="Webb J.R."/>
            <person name="Hall C.M."/>
            <person name="Sahl J.W."/>
            <person name="Kaestli M."/>
            <person name="Mayo M."/>
            <person name="Harrington G."/>
            <person name="Baker A.L."/>
            <person name="Sidak-Loftis L.C."/>
            <person name="Lummis M."/>
            <person name="Schupp J.M."/>
            <person name="Gillece J.D."/>
            <person name="Tuanyok A."/>
            <person name="Warner J."/>
            <person name="Busch J.D."/>
            <person name="Keim P."/>
            <person name="Currie B.J."/>
            <person name="Wagner D.M."/>
        </authorList>
    </citation>
    <scope>NUCLEOTIDE SEQUENCE [LARGE SCALE GENOMIC DNA]</scope>
    <source>
        <strain evidence="2 3">A21</strain>
    </source>
</reference>
<name>A0A1R1J864_9BURK</name>
<dbReference type="SUPFAM" id="SSF51126">
    <property type="entry name" value="Pectin lyase-like"/>
    <property type="match status" value="1"/>
</dbReference>
<dbReference type="Proteomes" id="UP000187194">
    <property type="component" value="Unassembled WGS sequence"/>
</dbReference>
<dbReference type="RefSeq" id="WP_143286682.1">
    <property type="nucleotide sequence ID" value="NZ_MTJZ01000027.1"/>
</dbReference>
<dbReference type="Gene3D" id="2.160.20.10">
    <property type="entry name" value="Single-stranded right-handed beta-helix, Pectin lyase-like"/>
    <property type="match status" value="1"/>
</dbReference>
<dbReference type="InterPro" id="IPR011050">
    <property type="entry name" value="Pectin_lyase_fold/virulence"/>
</dbReference>
<dbReference type="Pfam" id="PF13018">
    <property type="entry name" value="ESPR"/>
    <property type="match status" value="1"/>
</dbReference>
<evidence type="ECO:0000313" key="3">
    <source>
        <dbReference type="Proteomes" id="UP000187194"/>
    </source>
</evidence>
<evidence type="ECO:0000259" key="1">
    <source>
        <dbReference type="SMART" id="SM00912"/>
    </source>
</evidence>
<dbReference type="InterPro" id="IPR012334">
    <property type="entry name" value="Pectin_lyas_fold"/>
</dbReference>
<sequence length="374" mass="37801">MNKNRYRVVFNRARGAMIVVQENGNAPRAVGTAHGSIALLESRGFRIVCGPIAMAAALLFGVPLPSIAQIAPTPGTNTHVIQTQNGLPQVNIAGPSGAGVSVNTYNQFDVQKNGAILNNSSTIVQTQQAGYINGNPNFGPGQSARIIVNQVNSANPSQLRGYVEVAGSRAEVVLANPSGIVVDGGGFINTSRATLTTGQPYYGADGSLGGFNVTRGLISVQGAGLNAANVDQVDLISRAVQANAAIYAKNLNVVAGANQVNHDTLAATPIAGDGAAPAIAIDVSQLGGMYSNRILLVSNENGVGVANAGTIAAQAGDLTLQSNGQLVLTGKTTASGNLTATANSIQNTGTTYAQQNVDVSTGGALSNSGTLAAQ</sequence>
<dbReference type="InterPro" id="IPR024973">
    <property type="entry name" value="ESPR"/>
</dbReference>
<dbReference type="InterPro" id="IPR008638">
    <property type="entry name" value="FhaB/CdiA-like_TPS"/>
</dbReference>
<organism evidence="2 3">
    <name type="scientific">Burkholderia ubonensis</name>
    <dbReference type="NCBI Taxonomy" id="101571"/>
    <lineage>
        <taxon>Bacteria</taxon>
        <taxon>Pseudomonadati</taxon>
        <taxon>Pseudomonadota</taxon>
        <taxon>Betaproteobacteria</taxon>
        <taxon>Burkholderiales</taxon>
        <taxon>Burkholderiaceae</taxon>
        <taxon>Burkholderia</taxon>
        <taxon>Burkholderia cepacia complex</taxon>
    </lineage>
</organism>
<dbReference type="SMART" id="SM00912">
    <property type="entry name" value="Haemagg_act"/>
    <property type="match status" value="1"/>
</dbReference>
<dbReference type="AlphaFoldDB" id="A0A1R1J864"/>
<comment type="caution">
    <text evidence="2">The sequence shown here is derived from an EMBL/GenBank/DDBJ whole genome shotgun (WGS) entry which is preliminary data.</text>
</comment>
<protein>
    <recommendedName>
        <fullName evidence="1">Filamentous haemagglutinin FhaB/tRNA nuclease CdiA-like TPS domain-containing protein</fullName>
    </recommendedName>
</protein>
<feature type="domain" description="Filamentous haemagglutinin FhaB/tRNA nuclease CdiA-like TPS" evidence="1">
    <location>
        <begin position="84"/>
        <end position="205"/>
    </location>
</feature>
<feature type="non-terminal residue" evidence="2">
    <location>
        <position position="374"/>
    </location>
</feature>
<evidence type="ECO:0000313" key="2">
    <source>
        <dbReference type="EMBL" id="OMG71512.1"/>
    </source>
</evidence>
<dbReference type="NCBIfam" id="TIGR01901">
    <property type="entry name" value="adhes_NPXG"/>
    <property type="match status" value="1"/>
</dbReference>
<proteinExistence type="predicted"/>